<dbReference type="RefSeq" id="WP_074704835.1">
    <property type="nucleotide sequence ID" value="NZ_CALAKB010000043.1"/>
</dbReference>
<dbReference type="InterPro" id="IPR036264">
    <property type="entry name" value="Bact_exopeptidase_dim_dom"/>
</dbReference>
<dbReference type="Gene3D" id="3.40.630.10">
    <property type="entry name" value="Zn peptidases"/>
    <property type="match status" value="1"/>
</dbReference>
<proteinExistence type="predicted"/>
<sequence>MDTTLFSQSDWKAILELRHTLHAHPELSGEEQETKKRLMDFISHHTHLQLVDRGCWFYALYEPKKRNGKPAIGFRADMDALPLPEARDLPYGSTKACVAHKCGHDGHSSALAALALLLEKDENILRPVYLIFQSAEETGKGGKSCADFVEAAGLGEVYAFHNLSGYPENAIMVRDGLTQCASKGLTFRFTGKRAHAGTPEEGNNPAPALAKLTLFAQDLVRKVTTDPLKTLLLTLVGLNVGGKDFGISPGEGEISFTLRADEEKDLAELEQWLRRKADQLAVEYGLRRTVTEADPFPATVNHKECAEKVRRAARDLGLTLVPMEKPWRPSEDFGWYLKVCPGALFYVGNGENWPAPHHPAYDFNDRILPTPAALFLKLAED</sequence>
<dbReference type="GO" id="GO:0016787">
    <property type="term" value="F:hydrolase activity"/>
    <property type="evidence" value="ECO:0007669"/>
    <property type="project" value="UniProtKB-KW"/>
</dbReference>
<keyword evidence="2" id="KW-0378">Hydrolase</keyword>
<dbReference type="Gene3D" id="3.30.70.360">
    <property type="match status" value="1"/>
</dbReference>
<dbReference type="Proteomes" id="UP000182379">
    <property type="component" value="Unassembled WGS sequence"/>
</dbReference>
<dbReference type="NCBIfam" id="TIGR01891">
    <property type="entry name" value="amidohydrolases"/>
    <property type="match status" value="1"/>
</dbReference>
<evidence type="ECO:0000313" key="3">
    <source>
        <dbReference type="Proteomes" id="UP000182379"/>
    </source>
</evidence>
<reference evidence="2 3" key="1">
    <citation type="submission" date="2016-10" db="EMBL/GenBank/DDBJ databases">
        <authorList>
            <person name="Varghese N."/>
            <person name="Submissions S."/>
        </authorList>
    </citation>
    <scope>NUCLEOTIDE SEQUENCE [LARGE SCALE GENOMIC DNA]</scope>
    <source>
        <strain evidence="2 3">WCC6</strain>
    </source>
</reference>
<dbReference type="AlphaFoldDB" id="A0A1H2UZV1"/>
<accession>A0A1H2UZV1</accession>
<organism evidence="2 3">
    <name type="scientific">Acidaminococcus fermentans</name>
    <dbReference type="NCBI Taxonomy" id="905"/>
    <lineage>
        <taxon>Bacteria</taxon>
        <taxon>Bacillati</taxon>
        <taxon>Bacillota</taxon>
        <taxon>Negativicutes</taxon>
        <taxon>Acidaminococcales</taxon>
        <taxon>Acidaminococcaceae</taxon>
        <taxon>Acidaminococcus</taxon>
    </lineage>
</organism>
<name>A0A1H2UZV1_ACIFE</name>
<dbReference type="Pfam" id="PF01546">
    <property type="entry name" value="Peptidase_M20"/>
    <property type="match status" value="1"/>
</dbReference>
<dbReference type="InterPro" id="IPR002933">
    <property type="entry name" value="Peptidase_M20"/>
</dbReference>
<evidence type="ECO:0000259" key="1">
    <source>
        <dbReference type="Pfam" id="PF07687"/>
    </source>
</evidence>
<gene>
    <name evidence="2" type="ORF">SAMN05216495_10380</name>
</gene>
<dbReference type="PANTHER" id="PTHR11014:SF169">
    <property type="entry name" value="CLAN MH, FAMILY M20, PEPTIDASE T-LIKE METALLOPEPTIDASE"/>
    <property type="match status" value="1"/>
</dbReference>
<dbReference type="SUPFAM" id="SSF53187">
    <property type="entry name" value="Zn-dependent exopeptidases"/>
    <property type="match status" value="1"/>
</dbReference>
<dbReference type="InterPro" id="IPR011650">
    <property type="entry name" value="Peptidase_M20_dimer"/>
</dbReference>
<dbReference type="InterPro" id="IPR017439">
    <property type="entry name" value="Amidohydrolase"/>
</dbReference>
<dbReference type="PANTHER" id="PTHR11014">
    <property type="entry name" value="PEPTIDASE M20 FAMILY MEMBER"/>
    <property type="match status" value="1"/>
</dbReference>
<feature type="domain" description="Peptidase M20 dimerisation" evidence="1">
    <location>
        <begin position="182"/>
        <end position="284"/>
    </location>
</feature>
<dbReference type="SUPFAM" id="SSF55031">
    <property type="entry name" value="Bacterial exopeptidase dimerisation domain"/>
    <property type="match status" value="1"/>
</dbReference>
<dbReference type="EMBL" id="FNOP01000003">
    <property type="protein sequence ID" value="SDW61189.1"/>
    <property type="molecule type" value="Genomic_DNA"/>
</dbReference>
<protein>
    <submittedName>
        <fullName evidence="2">Amidohydrolase</fullName>
    </submittedName>
</protein>
<evidence type="ECO:0000313" key="2">
    <source>
        <dbReference type="EMBL" id="SDW61189.1"/>
    </source>
</evidence>
<dbReference type="Pfam" id="PF07687">
    <property type="entry name" value="M20_dimer"/>
    <property type="match status" value="1"/>
</dbReference>
<comment type="caution">
    <text evidence="2">The sequence shown here is derived from an EMBL/GenBank/DDBJ whole genome shotgun (WGS) entry which is preliminary data.</text>
</comment>